<evidence type="ECO:0000313" key="1">
    <source>
        <dbReference type="EMBL" id="QBG35209.1"/>
    </source>
</evidence>
<sequence length="102" mass="10950">MSELVSLNSNSTINKVLTTASKALSQQANISDVDKKLVVDTIAISKQGAEIQQQESQLSAATNREIANDMIRVSSTIGKSQSVGNLTNNQATELYEQIAKLL</sequence>
<reference evidence="1 2" key="1">
    <citation type="submission" date="2018-12" db="EMBL/GenBank/DDBJ databases">
        <title>Complete genome of Litorilituus sediminis.</title>
        <authorList>
            <person name="Liu A."/>
            <person name="Rong J."/>
        </authorList>
    </citation>
    <scope>NUCLEOTIDE SEQUENCE [LARGE SCALE GENOMIC DNA]</scope>
    <source>
        <strain evidence="1 2">JCM 17549</strain>
    </source>
</reference>
<protein>
    <submittedName>
        <fullName evidence="1">Uncharacterized protein</fullName>
    </submittedName>
</protein>
<dbReference type="AlphaFoldDB" id="A0A4P6P525"/>
<keyword evidence="2" id="KW-1185">Reference proteome</keyword>
<dbReference type="RefSeq" id="WP_130600161.1">
    <property type="nucleotide sequence ID" value="NZ_CP034759.1"/>
</dbReference>
<dbReference type="KEGG" id="lsd:EMK97_05495"/>
<organism evidence="1 2">
    <name type="scientific">Litorilituus sediminis</name>
    <dbReference type="NCBI Taxonomy" id="718192"/>
    <lineage>
        <taxon>Bacteria</taxon>
        <taxon>Pseudomonadati</taxon>
        <taxon>Pseudomonadota</taxon>
        <taxon>Gammaproteobacteria</taxon>
        <taxon>Alteromonadales</taxon>
        <taxon>Colwelliaceae</taxon>
        <taxon>Litorilituus</taxon>
    </lineage>
</organism>
<name>A0A4P6P525_9GAMM</name>
<dbReference type="EMBL" id="CP034759">
    <property type="protein sequence ID" value="QBG35209.1"/>
    <property type="molecule type" value="Genomic_DNA"/>
</dbReference>
<accession>A0A4P6P525</accession>
<evidence type="ECO:0000313" key="2">
    <source>
        <dbReference type="Proteomes" id="UP000290244"/>
    </source>
</evidence>
<proteinExistence type="predicted"/>
<dbReference type="OrthoDB" id="6315915at2"/>
<dbReference type="Proteomes" id="UP000290244">
    <property type="component" value="Chromosome"/>
</dbReference>
<gene>
    <name evidence="1" type="ORF">EMK97_05495</name>
</gene>